<evidence type="ECO:0000256" key="3">
    <source>
        <dbReference type="ARBA" id="ARBA00005476"/>
    </source>
</evidence>
<keyword evidence="5" id="KW-0378">Hydrolase</keyword>
<dbReference type="Pfam" id="PF08235">
    <property type="entry name" value="LNS2"/>
    <property type="match status" value="1"/>
</dbReference>
<dbReference type="InterPro" id="IPR031703">
    <property type="entry name" value="Lipin_mid"/>
</dbReference>
<evidence type="ECO:0000256" key="1">
    <source>
        <dbReference type="ARBA" id="ARBA00001180"/>
    </source>
</evidence>
<feature type="compositionally biased region" description="Low complexity" evidence="6">
    <location>
        <begin position="592"/>
        <end position="605"/>
    </location>
</feature>
<feature type="region of interest" description="Disordered" evidence="6">
    <location>
        <begin position="319"/>
        <end position="350"/>
    </location>
</feature>
<dbReference type="PANTHER" id="PTHR12181">
    <property type="entry name" value="LIPIN"/>
    <property type="match status" value="1"/>
</dbReference>
<dbReference type="EC" id="3.1.3.4" evidence="4"/>
<dbReference type="GO" id="GO:0003713">
    <property type="term" value="F:transcription coactivator activity"/>
    <property type="evidence" value="ECO:0007669"/>
    <property type="project" value="TreeGrafter"/>
</dbReference>
<feature type="region of interest" description="Disordered" evidence="6">
    <location>
        <begin position="223"/>
        <end position="250"/>
    </location>
</feature>
<dbReference type="Pfam" id="PF16876">
    <property type="entry name" value="Lipin_mid"/>
    <property type="match status" value="1"/>
</dbReference>
<evidence type="ECO:0000256" key="2">
    <source>
        <dbReference type="ARBA" id="ARBA00001946"/>
    </source>
</evidence>
<evidence type="ECO:0000259" key="7">
    <source>
        <dbReference type="SMART" id="SM00775"/>
    </source>
</evidence>
<comment type="catalytic activity">
    <reaction evidence="1">
        <text>a 1,2-diacyl-sn-glycero-3-phosphate + H2O = a 1,2-diacyl-sn-glycerol + phosphate</text>
        <dbReference type="Rhea" id="RHEA:27429"/>
        <dbReference type="ChEBI" id="CHEBI:15377"/>
        <dbReference type="ChEBI" id="CHEBI:17815"/>
        <dbReference type="ChEBI" id="CHEBI:43474"/>
        <dbReference type="ChEBI" id="CHEBI:58608"/>
        <dbReference type="EC" id="3.1.3.4"/>
    </reaction>
    <physiologicalReaction direction="left-to-right" evidence="1">
        <dbReference type="Rhea" id="RHEA:27430"/>
    </physiologicalReaction>
</comment>
<dbReference type="OrthoDB" id="4567at2759"/>
<feature type="domain" description="LNS2/PITP" evidence="7">
    <location>
        <begin position="752"/>
        <end position="908"/>
    </location>
</feature>
<dbReference type="SMART" id="SM00775">
    <property type="entry name" value="LNS2"/>
    <property type="match status" value="1"/>
</dbReference>
<dbReference type="AlphaFoldDB" id="A0A9D4I6V0"/>
<comment type="cofactor">
    <cofactor evidence="2">
        <name>Mg(2+)</name>
        <dbReference type="ChEBI" id="CHEBI:18420"/>
    </cofactor>
</comment>
<dbReference type="InterPro" id="IPR013209">
    <property type="entry name" value="LNS2"/>
</dbReference>
<dbReference type="InterPro" id="IPR007651">
    <property type="entry name" value="Lipin_N"/>
</dbReference>
<evidence type="ECO:0000256" key="4">
    <source>
        <dbReference type="ARBA" id="ARBA00012638"/>
    </source>
</evidence>
<feature type="compositionally biased region" description="Polar residues" evidence="6">
    <location>
        <begin position="129"/>
        <end position="148"/>
    </location>
</feature>
<dbReference type="GO" id="GO:0045944">
    <property type="term" value="P:positive regulation of transcription by RNA polymerase II"/>
    <property type="evidence" value="ECO:0007669"/>
    <property type="project" value="TreeGrafter"/>
</dbReference>
<feature type="compositionally biased region" description="Basic and acidic residues" evidence="6">
    <location>
        <begin position="149"/>
        <end position="173"/>
    </location>
</feature>
<accession>A0A9D4I6V0</accession>
<feature type="region of interest" description="Disordered" evidence="6">
    <location>
        <begin position="619"/>
        <end position="691"/>
    </location>
</feature>
<evidence type="ECO:0000313" key="8">
    <source>
        <dbReference type="EMBL" id="KAH3748752.1"/>
    </source>
</evidence>
<feature type="compositionally biased region" description="Basic and acidic residues" evidence="6">
    <location>
        <begin position="340"/>
        <end position="350"/>
    </location>
</feature>
<dbReference type="SUPFAM" id="SSF56784">
    <property type="entry name" value="HAD-like"/>
    <property type="match status" value="1"/>
</dbReference>
<dbReference type="GO" id="GO:0005634">
    <property type="term" value="C:nucleus"/>
    <property type="evidence" value="ECO:0007669"/>
    <property type="project" value="TreeGrafter"/>
</dbReference>
<feature type="region of interest" description="Disordered" evidence="6">
    <location>
        <begin position="448"/>
        <end position="475"/>
    </location>
</feature>
<feature type="region of interest" description="Disordered" evidence="6">
    <location>
        <begin position="362"/>
        <end position="396"/>
    </location>
</feature>
<dbReference type="InterPro" id="IPR036412">
    <property type="entry name" value="HAD-like_sf"/>
</dbReference>
<dbReference type="GO" id="GO:0032869">
    <property type="term" value="P:cellular response to insulin stimulus"/>
    <property type="evidence" value="ECO:0007669"/>
    <property type="project" value="TreeGrafter"/>
</dbReference>
<feature type="region of interest" description="Disordered" evidence="6">
    <location>
        <begin position="123"/>
        <end position="173"/>
    </location>
</feature>
<feature type="compositionally biased region" description="Polar residues" evidence="6">
    <location>
        <begin position="629"/>
        <end position="638"/>
    </location>
</feature>
<dbReference type="InterPro" id="IPR026058">
    <property type="entry name" value="LIPIN"/>
</dbReference>
<dbReference type="InterPro" id="IPR031315">
    <property type="entry name" value="LNS2/PITP"/>
</dbReference>
<organism evidence="8 9">
    <name type="scientific">Dreissena polymorpha</name>
    <name type="common">Zebra mussel</name>
    <name type="synonym">Mytilus polymorpha</name>
    <dbReference type="NCBI Taxonomy" id="45954"/>
    <lineage>
        <taxon>Eukaryota</taxon>
        <taxon>Metazoa</taxon>
        <taxon>Spiralia</taxon>
        <taxon>Lophotrochozoa</taxon>
        <taxon>Mollusca</taxon>
        <taxon>Bivalvia</taxon>
        <taxon>Autobranchia</taxon>
        <taxon>Heteroconchia</taxon>
        <taxon>Euheterodonta</taxon>
        <taxon>Imparidentia</taxon>
        <taxon>Neoheterodontei</taxon>
        <taxon>Myida</taxon>
        <taxon>Dreissenoidea</taxon>
        <taxon>Dreissenidae</taxon>
        <taxon>Dreissena</taxon>
    </lineage>
</organism>
<reference evidence="8" key="1">
    <citation type="journal article" date="2019" name="bioRxiv">
        <title>The Genome of the Zebra Mussel, Dreissena polymorpha: A Resource for Invasive Species Research.</title>
        <authorList>
            <person name="McCartney M.A."/>
            <person name="Auch B."/>
            <person name="Kono T."/>
            <person name="Mallez S."/>
            <person name="Zhang Y."/>
            <person name="Obille A."/>
            <person name="Becker A."/>
            <person name="Abrahante J.E."/>
            <person name="Garbe J."/>
            <person name="Badalamenti J.P."/>
            <person name="Herman A."/>
            <person name="Mangelson H."/>
            <person name="Liachko I."/>
            <person name="Sullivan S."/>
            <person name="Sone E.D."/>
            <person name="Koren S."/>
            <person name="Silverstein K.A.T."/>
            <person name="Beckman K.B."/>
            <person name="Gohl D.M."/>
        </authorList>
    </citation>
    <scope>NUCLEOTIDE SEQUENCE</scope>
    <source>
        <strain evidence="8">Duluth1</strain>
        <tissue evidence="8">Whole animal</tissue>
    </source>
</reference>
<evidence type="ECO:0000313" key="9">
    <source>
        <dbReference type="Proteomes" id="UP000828390"/>
    </source>
</evidence>
<comment type="caution">
    <text evidence="8">The sequence shown here is derived from an EMBL/GenBank/DDBJ whole genome shotgun (WGS) entry which is preliminary data.</text>
</comment>
<dbReference type="GO" id="GO:0009062">
    <property type="term" value="P:fatty acid catabolic process"/>
    <property type="evidence" value="ECO:0007669"/>
    <property type="project" value="TreeGrafter"/>
</dbReference>
<dbReference type="EMBL" id="JAIWYP010000010">
    <property type="protein sequence ID" value="KAH3748752.1"/>
    <property type="molecule type" value="Genomic_DNA"/>
</dbReference>
<gene>
    <name evidence="8" type="ORF">DPMN_183202</name>
</gene>
<proteinExistence type="inferred from homology"/>
<reference evidence="8" key="2">
    <citation type="submission" date="2020-11" db="EMBL/GenBank/DDBJ databases">
        <authorList>
            <person name="McCartney M.A."/>
            <person name="Auch B."/>
            <person name="Kono T."/>
            <person name="Mallez S."/>
            <person name="Becker A."/>
            <person name="Gohl D.M."/>
            <person name="Silverstein K.A.T."/>
            <person name="Koren S."/>
            <person name="Bechman K.B."/>
            <person name="Herman A."/>
            <person name="Abrahante J.E."/>
            <person name="Garbe J."/>
        </authorList>
    </citation>
    <scope>NUCLEOTIDE SEQUENCE</scope>
    <source>
        <strain evidence="8">Duluth1</strain>
        <tissue evidence="8">Whole animal</tissue>
    </source>
</reference>
<dbReference type="PANTHER" id="PTHR12181:SF12">
    <property type="entry name" value="PHOSPHATIDATE PHOSPHATASE"/>
    <property type="match status" value="1"/>
</dbReference>
<keyword evidence="9" id="KW-1185">Reference proteome</keyword>
<dbReference type="Proteomes" id="UP000828390">
    <property type="component" value="Unassembled WGS sequence"/>
</dbReference>
<dbReference type="GO" id="GO:0019432">
    <property type="term" value="P:triglyceride biosynthetic process"/>
    <property type="evidence" value="ECO:0007669"/>
    <property type="project" value="TreeGrafter"/>
</dbReference>
<name>A0A9D4I6V0_DREPO</name>
<evidence type="ECO:0000256" key="5">
    <source>
        <dbReference type="ARBA" id="ARBA00022801"/>
    </source>
</evidence>
<feature type="region of interest" description="Disordered" evidence="6">
    <location>
        <begin position="565"/>
        <end position="605"/>
    </location>
</feature>
<dbReference type="Pfam" id="PF04571">
    <property type="entry name" value="Lipin_N"/>
    <property type="match status" value="1"/>
</dbReference>
<evidence type="ECO:0000256" key="6">
    <source>
        <dbReference type="SAM" id="MobiDB-lite"/>
    </source>
</evidence>
<feature type="compositionally biased region" description="Low complexity" evidence="6">
    <location>
        <begin position="639"/>
        <end position="655"/>
    </location>
</feature>
<feature type="compositionally biased region" description="Basic residues" evidence="6">
    <location>
        <begin position="227"/>
        <end position="238"/>
    </location>
</feature>
<comment type="similarity">
    <text evidence="3">Belongs to the lipin family.</text>
</comment>
<dbReference type="GO" id="GO:0008195">
    <property type="term" value="F:phosphatidate phosphatase activity"/>
    <property type="evidence" value="ECO:0007669"/>
    <property type="project" value="UniProtKB-EC"/>
</dbReference>
<sequence>MSYFSIVGKLFSNVKGFYQEINAATLTGAIDTIIIEQEDGTFKSSPFHVRFGKLGVLRSREKVVDIEINGEPVDIQMKLGDSGEAFFVEELDEEEEIPDYLATSPFPYDPDLMKKGVERLKKEAEKANNEVSKGQGQSGEVNVTISQEVKSDEVKEELSVDNPNKKTEAHIENDKLIKSDKSVSTNGDVAHWNSGSILVDSVRSEHSCEGDIDIRIQNENGTEITKSKKKRLRKRKAKGKQEPASVQPQLEKDKGTIFDMEGFSTDEELSKLTDNMAAGSMSKSISLPAVEENKFERTHEWASAHESFAYLNNHPFSDTDLSPMGSPAHSRPASPMSDTEVERQKVAENNKKILVGSEDDTLWEWGDMPRKSPTSPAGTAARSNLGDDKGQSSGGLFHFMRKTKNVRHKPEAEGIYLDDLNLQDMDEETAKLYFPKRFSTTHFKSIEKEKDEDVESGRGASLPHSPHSVEGAVGGPQTTILQSDIRSLGPYSLSLCGGLGDPEGVTLEKFMSQIVTYDDFCQNPAMLANPELVVKVKEKYYNWATAAPLILCKIVFNKHMPESSREDLVSQHMPKKKEKKSGWFSSWRRPQTESTSTASLPSTTTSAITVTTGEMEVKDVKSAQLHPGVQSTSDTTTHSSPAVDTSPSSQSSVTESPKKVKKEDRLTVAGGDHSSSEGDTEGSDRTTEQKKIKRLTKMKTVFKKTLRLTSDQIKQFNLKIGQNEVTYSVTTQYQGTKRCTSHIYLWKHNDKIIVSDIDGTITKSDVLGQILPVVGRDWSQSGVAQLYSRIAGNGYKFLYLSARAIGQSKLTKDLLQNIKQGDRTLPEGPLLLSPCSLISAFHKEVIEKKPEEFKISCLSDVGSLFPKNYLPFYAGFGNKINDVIAYKEMSIPIFRIFTINPHGELKHELSYTFQSSYTKLTDVADHFFPPLHKPGSRVSEYSHVQYWRDPLPEISAIEVEEVLSGDESSSAALSVKS</sequence>
<protein>
    <recommendedName>
        <fullName evidence="4">phosphatidate phosphatase</fullName>
        <ecNumber evidence="4">3.1.3.4</ecNumber>
    </recommendedName>
</protein>
<feature type="compositionally biased region" description="Basic and acidic residues" evidence="6">
    <location>
        <begin position="656"/>
        <end position="666"/>
    </location>
</feature>